<dbReference type="GO" id="GO:0042545">
    <property type="term" value="P:cell wall modification"/>
    <property type="evidence" value="ECO:0007669"/>
    <property type="project" value="UniProtKB-UniRule"/>
</dbReference>
<dbReference type="EC" id="3.1.1.11" evidence="7"/>
<protein>
    <recommendedName>
        <fullName evidence="7">Pectinesterase</fullName>
        <ecNumber evidence="7">3.1.1.11</ecNumber>
    </recommendedName>
</protein>
<dbReference type="SUPFAM" id="SSF51126">
    <property type="entry name" value="Pectin lyase-like"/>
    <property type="match status" value="1"/>
</dbReference>
<dbReference type="PANTHER" id="PTHR31707">
    <property type="entry name" value="PECTINESTERASE"/>
    <property type="match status" value="1"/>
</dbReference>
<dbReference type="FunFam" id="2.160.20.10:FF:000092">
    <property type="entry name" value="Putative pectinesterase 57"/>
    <property type="match status" value="1"/>
</dbReference>
<dbReference type="InterPro" id="IPR000070">
    <property type="entry name" value="Pectinesterase_cat"/>
</dbReference>
<dbReference type="GO" id="GO:0004857">
    <property type="term" value="F:enzyme inhibitor activity"/>
    <property type="evidence" value="ECO:0007669"/>
    <property type="project" value="InterPro"/>
</dbReference>
<dbReference type="PROSITE" id="PS00503">
    <property type="entry name" value="PECTINESTERASE_2"/>
    <property type="match status" value="1"/>
</dbReference>
<organism evidence="10 11">
    <name type="scientific">Kalanchoe fedtschenkoi</name>
    <name type="common">Lavender scallops</name>
    <name type="synonym">South American air plant</name>
    <dbReference type="NCBI Taxonomy" id="63787"/>
    <lineage>
        <taxon>Eukaryota</taxon>
        <taxon>Viridiplantae</taxon>
        <taxon>Streptophyta</taxon>
        <taxon>Embryophyta</taxon>
        <taxon>Tracheophyta</taxon>
        <taxon>Spermatophyta</taxon>
        <taxon>Magnoliopsida</taxon>
        <taxon>eudicotyledons</taxon>
        <taxon>Gunneridae</taxon>
        <taxon>Pentapetalae</taxon>
        <taxon>Saxifragales</taxon>
        <taxon>Crassulaceae</taxon>
        <taxon>Kalanchoe</taxon>
    </lineage>
</organism>
<evidence type="ECO:0000256" key="6">
    <source>
        <dbReference type="PROSITE-ProRule" id="PRU10040"/>
    </source>
</evidence>
<evidence type="ECO:0000256" key="2">
    <source>
        <dbReference type="ARBA" id="ARBA00006027"/>
    </source>
</evidence>
<dbReference type="Pfam" id="PF04043">
    <property type="entry name" value="PMEI"/>
    <property type="match status" value="1"/>
</dbReference>
<feature type="domain" description="Pectinesterase inhibitor" evidence="9">
    <location>
        <begin position="4"/>
        <end position="85"/>
    </location>
</feature>
<dbReference type="InterPro" id="IPR006501">
    <property type="entry name" value="Pectinesterase_inhib_dom"/>
</dbReference>
<comment type="pathway">
    <text evidence="1 7">Glycan metabolism; pectin degradation; 2-dehydro-3-deoxy-D-gluconate from pectin: step 1/5.</text>
</comment>
<dbReference type="Gene3D" id="1.20.140.40">
    <property type="entry name" value="Invertase/pectin methylesterase inhibitor family protein"/>
    <property type="match status" value="1"/>
</dbReference>
<dbReference type="InterPro" id="IPR011050">
    <property type="entry name" value="Pectin_lyase_fold/virulence"/>
</dbReference>
<feature type="active site" evidence="6">
    <location>
        <position position="283"/>
    </location>
</feature>
<dbReference type="CDD" id="cd15798">
    <property type="entry name" value="PMEI-like_3"/>
    <property type="match status" value="1"/>
</dbReference>
<reference evidence="10" key="1">
    <citation type="submission" date="2021-01" db="UniProtKB">
        <authorList>
            <consortium name="EnsemblPlants"/>
        </authorList>
    </citation>
    <scope>IDENTIFICATION</scope>
</reference>
<evidence type="ECO:0000256" key="3">
    <source>
        <dbReference type="ARBA" id="ARBA00007786"/>
    </source>
</evidence>
<evidence type="ECO:0000256" key="4">
    <source>
        <dbReference type="ARBA" id="ARBA00022801"/>
    </source>
</evidence>
<dbReference type="Proteomes" id="UP000594263">
    <property type="component" value="Unplaced"/>
</dbReference>
<sequence length="384" mass="43005">MQQRALHACIELLQLTVTHLQTSVISNLSIPSRVHDVQALLSAASTNQHTCLDGVAESKSETIVDDHFKISLVNISNQLNNALAMAAKLPAAEKPGNSSSSSLKYVYPVSEDGHPTWMTDEDRQNIVSENNECDLVVAKDGSGNFTTINEALNAAPNERSTRFVIYIKAGAYFENVVVTSKKKNIMLVGDGYDKTWIKGNRNAVDGWPTYQSAVLAVEGEGFIAKNMAIENYAGPTKFQAVALRTTADRAAFFRCRIAGYQDTLFVHSLRQFFRECEIYGTIDFIFGNSAVVFQKCSLYARRPLSYQYIVFTAQGRTSRDQTTGISIMESKMEAASDMVPDKNLFKSWYTYNHASKRGNRYTTYYDALYFINYDGRIHHACKTW</sequence>
<proteinExistence type="inferred from homology"/>
<dbReference type="SUPFAM" id="SSF101148">
    <property type="entry name" value="Plant invertase/pectin methylesterase inhibitor"/>
    <property type="match status" value="1"/>
</dbReference>
<dbReference type="EnsemblPlants" id="Kaladp0067s0268.1.v1.1">
    <property type="protein sequence ID" value="Kaladp0067s0268.1.v1.1"/>
    <property type="gene ID" value="Kaladp0067s0268.v1.1"/>
</dbReference>
<dbReference type="AlphaFoldDB" id="A0A7N0UGV8"/>
<keyword evidence="11" id="KW-1185">Reference proteome</keyword>
<evidence type="ECO:0000313" key="11">
    <source>
        <dbReference type="Proteomes" id="UP000594263"/>
    </source>
</evidence>
<evidence type="ECO:0000256" key="1">
    <source>
        <dbReference type="ARBA" id="ARBA00005184"/>
    </source>
</evidence>
<dbReference type="GO" id="GO:0045490">
    <property type="term" value="P:pectin catabolic process"/>
    <property type="evidence" value="ECO:0007669"/>
    <property type="project" value="UniProtKB-UniRule"/>
</dbReference>
<dbReference type="InterPro" id="IPR012334">
    <property type="entry name" value="Pectin_lyas_fold"/>
</dbReference>
<evidence type="ECO:0000259" key="8">
    <source>
        <dbReference type="Pfam" id="PF01095"/>
    </source>
</evidence>
<evidence type="ECO:0000256" key="7">
    <source>
        <dbReference type="RuleBase" id="RU000589"/>
    </source>
</evidence>
<comment type="similarity">
    <text evidence="3">In the C-terminal section; belongs to the pectinesterase family.</text>
</comment>
<comment type="catalytic activity">
    <reaction evidence="7">
        <text>[(1-&gt;4)-alpha-D-galacturonosyl methyl ester](n) + n H2O = [(1-&gt;4)-alpha-D-galacturonosyl](n) + n methanol + n H(+)</text>
        <dbReference type="Rhea" id="RHEA:22380"/>
        <dbReference type="Rhea" id="RHEA-COMP:14570"/>
        <dbReference type="Rhea" id="RHEA-COMP:14573"/>
        <dbReference type="ChEBI" id="CHEBI:15377"/>
        <dbReference type="ChEBI" id="CHEBI:15378"/>
        <dbReference type="ChEBI" id="CHEBI:17790"/>
        <dbReference type="ChEBI" id="CHEBI:140522"/>
        <dbReference type="ChEBI" id="CHEBI:140523"/>
        <dbReference type="EC" id="3.1.1.11"/>
    </reaction>
</comment>
<dbReference type="Pfam" id="PF01095">
    <property type="entry name" value="Pectinesterase"/>
    <property type="match status" value="1"/>
</dbReference>
<dbReference type="Gramene" id="Kaladp0067s0268.1.v1.1">
    <property type="protein sequence ID" value="Kaladp0067s0268.1.v1.1"/>
    <property type="gene ID" value="Kaladp0067s0268.v1.1"/>
</dbReference>
<dbReference type="UniPathway" id="UPA00545">
    <property type="reaction ID" value="UER00823"/>
</dbReference>
<comment type="similarity">
    <text evidence="2">In the N-terminal section; belongs to the PMEI family.</text>
</comment>
<keyword evidence="5 7" id="KW-0063">Aspartyl esterase</keyword>
<feature type="domain" description="Pectinesterase catalytic" evidence="8">
    <location>
        <begin position="134"/>
        <end position="348"/>
    </location>
</feature>
<evidence type="ECO:0000256" key="5">
    <source>
        <dbReference type="ARBA" id="ARBA00023085"/>
    </source>
</evidence>
<keyword evidence="4 7" id="KW-0378">Hydrolase</keyword>
<dbReference type="InterPro" id="IPR035513">
    <property type="entry name" value="Invertase/methylesterase_inhib"/>
</dbReference>
<dbReference type="GO" id="GO:0030599">
    <property type="term" value="F:pectinesterase activity"/>
    <property type="evidence" value="ECO:0007669"/>
    <property type="project" value="UniProtKB-UniRule"/>
</dbReference>
<dbReference type="InterPro" id="IPR033131">
    <property type="entry name" value="Pectinesterase_Asp_AS"/>
</dbReference>
<evidence type="ECO:0000313" key="10">
    <source>
        <dbReference type="EnsemblPlants" id="Kaladp0067s0268.1.v1.1"/>
    </source>
</evidence>
<accession>A0A7N0UGV8</accession>
<dbReference type="Gene3D" id="2.160.20.10">
    <property type="entry name" value="Single-stranded right-handed beta-helix, Pectin lyase-like"/>
    <property type="match status" value="1"/>
</dbReference>
<evidence type="ECO:0000259" key="9">
    <source>
        <dbReference type="Pfam" id="PF04043"/>
    </source>
</evidence>
<name>A0A7N0UGV8_KALFE</name>